<protein>
    <recommendedName>
        <fullName evidence="1">Endonuclease GajA/Old nuclease/RecF-like AAA domain-containing protein</fullName>
    </recommendedName>
</protein>
<reference evidence="2 3" key="1">
    <citation type="submission" date="2015-08" db="EMBL/GenBank/DDBJ databases">
        <title>Antibacterial properties of a collection of Vibrionaceae strains.</title>
        <authorList>
            <person name="Giubergia S."/>
        </authorList>
    </citation>
    <scope>NUCLEOTIDE SEQUENCE [LARGE SCALE GENOMIC DNA]</scope>
    <source>
        <strain evidence="2 3">S0821</strain>
    </source>
</reference>
<dbReference type="InParanoid" id="A0A0Q2Y703"/>
<feature type="domain" description="Endonuclease GajA/Old nuclease/RecF-like AAA" evidence="1">
    <location>
        <begin position="177"/>
        <end position="271"/>
    </location>
</feature>
<comment type="caution">
    <text evidence="2">The sequence shown here is derived from an EMBL/GenBank/DDBJ whole genome shotgun (WGS) entry which is preliminary data.</text>
</comment>
<evidence type="ECO:0000313" key="3">
    <source>
        <dbReference type="Proteomes" id="UP000051221"/>
    </source>
</evidence>
<dbReference type="Gene3D" id="3.40.50.300">
    <property type="entry name" value="P-loop containing nucleotide triphosphate hydrolases"/>
    <property type="match status" value="1"/>
</dbReference>
<accession>A0A0Q2Y703</accession>
<gene>
    <name evidence="2" type="ORF">AMR76_01695</name>
</gene>
<evidence type="ECO:0000259" key="1">
    <source>
        <dbReference type="Pfam" id="PF13175"/>
    </source>
</evidence>
<dbReference type="PANTHER" id="PTHR32182">
    <property type="entry name" value="DNA REPLICATION AND REPAIR PROTEIN RECF"/>
    <property type="match status" value="1"/>
</dbReference>
<dbReference type="GO" id="GO:0000731">
    <property type="term" value="P:DNA synthesis involved in DNA repair"/>
    <property type="evidence" value="ECO:0007669"/>
    <property type="project" value="TreeGrafter"/>
</dbReference>
<dbReference type="Pfam" id="PF13175">
    <property type="entry name" value="AAA_15"/>
    <property type="match status" value="1"/>
</dbReference>
<dbReference type="InterPro" id="IPR041685">
    <property type="entry name" value="AAA_GajA/Old/RecF-like"/>
</dbReference>
<dbReference type="SUPFAM" id="SSF52540">
    <property type="entry name" value="P-loop containing nucleoside triphosphate hydrolases"/>
    <property type="match status" value="1"/>
</dbReference>
<dbReference type="RefSeq" id="WP_055465065.1">
    <property type="nucleotide sequence ID" value="NZ_LKHS01000001.1"/>
</dbReference>
<keyword evidence="3" id="KW-1185">Reference proteome</keyword>
<name>A0A0Q2Y703_VIBFU</name>
<evidence type="ECO:0000313" key="2">
    <source>
        <dbReference type="EMBL" id="KQH88028.1"/>
    </source>
</evidence>
<dbReference type="EMBL" id="LKHS01000001">
    <property type="protein sequence ID" value="KQH88028.1"/>
    <property type="molecule type" value="Genomic_DNA"/>
</dbReference>
<dbReference type="Proteomes" id="UP000051221">
    <property type="component" value="Unassembled WGS sequence"/>
</dbReference>
<dbReference type="InterPro" id="IPR027417">
    <property type="entry name" value="P-loop_NTPase"/>
</dbReference>
<proteinExistence type="predicted"/>
<dbReference type="PANTHER" id="PTHR32182:SF23">
    <property type="entry name" value="ATP BINDING PROTEIN"/>
    <property type="match status" value="1"/>
</dbReference>
<organism evidence="2 3">
    <name type="scientific">Vibrio furnissii</name>
    <dbReference type="NCBI Taxonomy" id="29494"/>
    <lineage>
        <taxon>Bacteria</taxon>
        <taxon>Pseudomonadati</taxon>
        <taxon>Pseudomonadota</taxon>
        <taxon>Gammaproteobacteria</taxon>
        <taxon>Vibrionales</taxon>
        <taxon>Vibrionaceae</taxon>
        <taxon>Vibrio</taxon>
    </lineage>
</organism>
<dbReference type="GO" id="GO:0006302">
    <property type="term" value="P:double-strand break repair"/>
    <property type="evidence" value="ECO:0007669"/>
    <property type="project" value="TreeGrafter"/>
</dbReference>
<dbReference type="AlphaFoldDB" id="A0A0Q2Y703"/>
<sequence length="376" mass="42526">MIHIYVGENGSGKSKKLGEIATNLIAKGETVIAISTAPNDKFPRRTPHKPYHYMGSRLGRFVAREAIKSAISYSYGHEDKLFSSIFNILNYAGFSQKFGLTINGLRENIESELMNHLLDSDSESGVYENYDVISNSFRYIRSTLKPDHTFWVDQETPLSKTSGGEALVNLVKHEKLCKKIKLFRSIDIVVQKKDIVFPLIQASSGELSLISTAVFIASNLHDSNARYNILIDEPENSLHPEWQQKYITNLQNLFPYYKTNFYIATHSPLLVAGGLTEKNVSVYRASQDQFIEAPAQVKNIEDALIDQFGIVTPESNALSERCIELIHKVEIGQLTKEDATESLDSFYQQSYDTKQREFLIGVRNIILELEMVNAKD</sequence>